<sequence length="140" mass="15581">MKHLIFAIIVTVILTGCTSKYNRGTYDLYLIPEGYEGTIRVTYNIKGAPHLEREGKFDIIQVSLDGKYETSNPMYDYGAVIDQYYYVDKEGNRTAIDPLCVHARGTGGSSSSDGVETHHTEIEVTQTACGEDFMLNGSLR</sequence>
<dbReference type="Proteomes" id="UP000253090">
    <property type="component" value="Unassembled WGS sequence"/>
</dbReference>
<dbReference type="EMBL" id="QPJW01000002">
    <property type="protein sequence ID" value="RCX21471.1"/>
    <property type="molecule type" value="Genomic_DNA"/>
</dbReference>
<reference evidence="2 3" key="1">
    <citation type="submission" date="2018-07" db="EMBL/GenBank/DDBJ databases">
        <title>Genomic Encyclopedia of Type Strains, Phase III (KMG-III): the genomes of soil and plant-associated and newly described type strains.</title>
        <authorList>
            <person name="Whitman W."/>
        </authorList>
    </citation>
    <scope>NUCLEOTIDE SEQUENCE [LARGE SCALE GENOMIC DNA]</scope>
    <source>
        <strain evidence="2 3">CECT 8333</strain>
    </source>
</reference>
<accession>A0A369BJ99</accession>
<proteinExistence type="predicted"/>
<evidence type="ECO:0000259" key="1">
    <source>
        <dbReference type="Pfam" id="PF20862"/>
    </source>
</evidence>
<dbReference type="PROSITE" id="PS51257">
    <property type="entry name" value="PROKAR_LIPOPROTEIN"/>
    <property type="match status" value="1"/>
</dbReference>
<keyword evidence="3" id="KW-1185">Reference proteome</keyword>
<feature type="domain" description="DUF6843" evidence="1">
    <location>
        <begin position="24"/>
        <end position="133"/>
    </location>
</feature>
<gene>
    <name evidence="2" type="ORF">DFP94_102224</name>
</gene>
<comment type="caution">
    <text evidence="2">The sequence shown here is derived from an EMBL/GenBank/DDBJ whole genome shotgun (WGS) entry which is preliminary data.</text>
</comment>
<evidence type="ECO:0000313" key="2">
    <source>
        <dbReference type="EMBL" id="RCX21471.1"/>
    </source>
</evidence>
<dbReference type="AlphaFoldDB" id="A0A369BJ99"/>
<organism evidence="2 3">
    <name type="scientific">Fontibacillus phaseoli</name>
    <dbReference type="NCBI Taxonomy" id="1416533"/>
    <lineage>
        <taxon>Bacteria</taxon>
        <taxon>Bacillati</taxon>
        <taxon>Bacillota</taxon>
        <taxon>Bacilli</taxon>
        <taxon>Bacillales</taxon>
        <taxon>Paenibacillaceae</taxon>
        <taxon>Fontibacillus</taxon>
    </lineage>
</organism>
<protein>
    <recommendedName>
        <fullName evidence="1">DUF6843 domain-containing protein</fullName>
    </recommendedName>
</protein>
<dbReference type="InterPro" id="IPR049293">
    <property type="entry name" value="DUF6843"/>
</dbReference>
<dbReference type="RefSeq" id="WP_114496025.1">
    <property type="nucleotide sequence ID" value="NZ_QPJW01000002.1"/>
</dbReference>
<evidence type="ECO:0000313" key="3">
    <source>
        <dbReference type="Proteomes" id="UP000253090"/>
    </source>
</evidence>
<dbReference type="Pfam" id="PF20862">
    <property type="entry name" value="DUF6843"/>
    <property type="match status" value="1"/>
</dbReference>
<dbReference type="OrthoDB" id="68404at2"/>
<name>A0A369BJ99_9BACL</name>